<dbReference type="InterPro" id="IPR024459">
    <property type="entry name" value="Acb1-like_N"/>
</dbReference>
<dbReference type="RefSeq" id="WP_063184653.1">
    <property type="nucleotide sequence ID" value="NZ_CP121215.1"/>
</dbReference>
<feature type="domain" description="Anti-CBASS protein Acb1-like N-terminal" evidence="1">
    <location>
        <begin position="2"/>
        <end position="74"/>
    </location>
</feature>
<proteinExistence type="predicted"/>
<organism evidence="2 3">
    <name type="scientific">Paenibacillus elgii</name>
    <dbReference type="NCBI Taxonomy" id="189691"/>
    <lineage>
        <taxon>Bacteria</taxon>
        <taxon>Bacillati</taxon>
        <taxon>Bacillota</taxon>
        <taxon>Bacilli</taxon>
        <taxon>Bacillales</taxon>
        <taxon>Paenibacillaceae</taxon>
        <taxon>Paenibacillus</taxon>
    </lineage>
</organism>
<gene>
    <name evidence="2" type="ORF">AV654_25740</name>
</gene>
<dbReference type="EMBL" id="LQRA01000070">
    <property type="protein sequence ID" value="KZE75867.1"/>
    <property type="molecule type" value="Genomic_DNA"/>
</dbReference>
<accession>A0A163W530</accession>
<dbReference type="Pfam" id="PF06381">
    <property type="entry name" value="Phage_portal_3"/>
    <property type="match status" value="1"/>
</dbReference>
<name>A0A163W530_9BACL</name>
<dbReference type="Proteomes" id="UP000076563">
    <property type="component" value="Unassembled WGS sequence"/>
</dbReference>
<reference evidence="3" key="1">
    <citation type="submission" date="2016-01" db="EMBL/GenBank/DDBJ databases">
        <title>Draft genome of Chromobacterium sp. F49.</title>
        <authorList>
            <person name="Hong K.W."/>
        </authorList>
    </citation>
    <scope>NUCLEOTIDE SEQUENCE [LARGE SCALE GENOMIC DNA]</scope>
    <source>
        <strain evidence="3">M63</strain>
    </source>
</reference>
<comment type="caution">
    <text evidence="2">The sequence shown here is derived from an EMBL/GenBank/DDBJ whole genome shotgun (WGS) entry which is preliminary data.</text>
</comment>
<evidence type="ECO:0000259" key="1">
    <source>
        <dbReference type="Pfam" id="PF06381"/>
    </source>
</evidence>
<protein>
    <recommendedName>
        <fullName evidence="1">Anti-CBASS protein Acb1-like N-terminal domain-containing protein</fullName>
    </recommendedName>
</protein>
<evidence type="ECO:0000313" key="2">
    <source>
        <dbReference type="EMBL" id="KZE75867.1"/>
    </source>
</evidence>
<sequence>MYLLGKDDDFATHRYSFGGLNDIYESFMLDIAGACRMPVTRLFGQAPAGMNATGESDMENYYETVQQGQETYFARVIVQTANRSCVCGNPEIVKTPRAEMIEIPSLTKAPDKGAFILSHLAFRQFLYQIIKR</sequence>
<keyword evidence="3" id="KW-1185">Reference proteome</keyword>
<dbReference type="AlphaFoldDB" id="A0A163W530"/>
<evidence type="ECO:0000313" key="3">
    <source>
        <dbReference type="Proteomes" id="UP000076563"/>
    </source>
</evidence>